<organism evidence="1">
    <name type="scientific">Anguilla anguilla</name>
    <name type="common">European freshwater eel</name>
    <name type="synonym">Muraena anguilla</name>
    <dbReference type="NCBI Taxonomy" id="7936"/>
    <lineage>
        <taxon>Eukaryota</taxon>
        <taxon>Metazoa</taxon>
        <taxon>Chordata</taxon>
        <taxon>Craniata</taxon>
        <taxon>Vertebrata</taxon>
        <taxon>Euteleostomi</taxon>
        <taxon>Actinopterygii</taxon>
        <taxon>Neopterygii</taxon>
        <taxon>Teleostei</taxon>
        <taxon>Anguilliformes</taxon>
        <taxon>Anguillidae</taxon>
        <taxon>Anguilla</taxon>
    </lineage>
</organism>
<dbReference type="EMBL" id="GBXM01026513">
    <property type="protein sequence ID" value="JAH82064.1"/>
    <property type="molecule type" value="Transcribed_RNA"/>
</dbReference>
<reference evidence="1" key="2">
    <citation type="journal article" date="2015" name="Fish Shellfish Immunol.">
        <title>Early steps in the European eel (Anguilla anguilla)-Vibrio vulnificus interaction in the gills: Role of the RtxA13 toxin.</title>
        <authorList>
            <person name="Callol A."/>
            <person name="Pajuelo D."/>
            <person name="Ebbesson L."/>
            <person name="Teles M."/>
            <person name="MacKenzie S."/>
            <person name="Amaro C."/>
        </authorList>
    </citation>
    <scope>NUCLEOTIDE SEQUENCE</scope>
</reference>
<name>A0A0E9VAG6_ANGAN</name>
<evidence type="ECO:0000313" key="1">
    <source>
        <dbReference type="EMBL" id="JAH75099.1"/>
    </source>
</evidence>
<dbReference type="AlphaFoldDB" id="A0A0E9VAG6"/>
<protein>
    <submittedName>
        <fullName evidence="1">Uncharacterized protein</fullName>
    </submittedName>
</protein>
<accession>A0A0E9VAG6</accession>
<sequence length="43" mass="4537">MSSIAAKYVATATLGTHCQRKSAFDHPNWCVVTLLSTAVTKGA</sequence>
<dbReference type="EMBL" id="GBXM01033478">
    <property type="protein sequence ID" value="JAH75099.1"/>
    <property type="molecule type" value="Transcribed_RNA"/>
</dbReference>
<reference evidence="1" key="1">
    <citation type="submission" date="2014-11" db="EMBL/GenBank/DDBJ databases">
        <authorList>
            <person name="Amaro Gonzalez C."/>
        </authorList>
    </citation>
    <scope>NUCLEOTIDE SEQUENCE</scope>
</reference>
<proteinExistence type="predicted"/>